<feature type="chain" id="PRO_5038030500" description="non-specific serine/threonine protein kinase" evidence="13">
    <location>
        <begin position="18"/>
        <end position="637"/>
    </location>
</feature>
<dbReference type="InterPro" id="IPR032675">
    <property type="entry name" value="LRR_dom_sf"/>
</dbReference>
<evidence type="ECO:0000256" key="6">
    <source>
        <dbReference type="ARBA" id="ARBA00022741"/>
    </source>
</evidence>
<keyword evidence="3" id="KW-0433">Leucine-rich repeat</keyword>
<dbReference type="OrthoDB" id="4062651at2759"/>
<dbReference type="PANTHER" id="PTHR48005:SF13">
    <property type="entry name" value="SERINE_THREONINE-PROTEIN KINASE DDB_G0278509-RELATED"/>
    <property type="match status" value="1"/>
</dbReference>
<dbReference type="Proteomes" id="UP000294530">
    <property type="component" value="Unassembled WGS sequence"/>
</dbReference>
<protein>
    <recommendedName>
        <fullName evidence="1">non-specific serine/threonine protein kinase</fullName>
        <ecNumber evidence="1">2.7.11.1</ecNumber>
    </recommendedName>
</protein>
<keyword evidence="13" id="KW-0732">Signal</keyword>
<reference evidence="15 16" key="1">
    <citation type="journal article" date="2021" name="Genome Biol.">
        <title>AFLAP: assembly-free linkage analysis pipeline using k-mers from genome sequencing data.</title>
        <authorList>
            <person name="Fletcher K."/>
            <person name="Zhang L."/>
            <person name="Gil J."/>
            <person name="Han R."/>
            <person name="Cavanaugh K."/>
            <person name="Michelmore R."/>
        </authorList>
    </citation>
    <scope>NUCLEOTIDE SEQUENCE [LARGE SCALE GENOMIC DNA]</scope>
    <source>
        <strain evidence="15 16">SF5</strain>
    </source>
</reference>
<dbReference type="Gene3D" id="3.80.10.10">
    <property type="entry name" value="Ribonuclease Inhibitor"/>
    <property type="match status" value="1"/>
</dbReference>
<dbReference type="EC" id="2.7.11.1" evidence="1"/>
<evidence type="ECO:0000259" key="14">
    <source>
        <dbReference type="PROSITE" id="PS50011"/>
    </source>
</evidence>
<evidence type="ECO:0000256" key="8">
    <source>
        <dbReference type="ARBA" id="ARBA00022840"/>
    </source>
</evidence>
<keyword evidence="7" id="KW-0418">Kinase</keyword>
<organism evidence="15 16">
    <name type="scientific">Bremia lactucae</name>
    <name type="common">Lettuce downy mildew</name>
    <dbReference type="NCBI Taxonomy" id="4779"/>
    <lineage>
        <taxon>Eukaryota</taxon>
        <taxon>Sar</taxon>
        <taxon>Stramenopiles</taxon>
        <taxon>Oomycota</taxon>
        <taxon>Peronosporomycetes</taxon>
        <taxon>Peronosporales</taxon>
        <taxon>Peronosporaceae</taxon>
        <taxon>Bremia</taxon>
    </lineage>
</organism>
<feature type="transmembrane region" description="Helical" evidence="12">
    <location>
        <begin position="358"/>
        <end position="379"/>
    </location>
</feature>
<dbReference type="EMBL" id="SHOA02000001">
    <property type="protein sequence ID" value="TDH70755.1"/>
    <property type="molecule type" value="Genomic_DNA"/>
</dbReference>
<name>A0A976IGN4_BRELC</name>
<dbReference type="PRINTS" id="PR00019">
    <property type="entry name" value="LEURICHRPT"/>
</dbReference>
<dbReference type="InterPro" id="IPR011009">
    <property type="entry name" value="Kinase-like_dom_sf"/>
</dbReference>
<feature type="region of interest" description="Disordered" evidence="11">
    <location>
        <begin position="394"/>
        <end position="437"/>
    </location>
</feature>
<evidence type="ECO:0000313" key="16">
    <source>
        <dbReference type="Proteomes" id="UP000294530"/>
    </source>
</evidence>
<dbReference type="PROSITE" id="PS51450">
    <property type="entry name" value="LRR"/>
    <property type="match status" value="2"/>
</dbReference>
<comment type="caution">
    <text evidence="15">The sequence shown here is derived from an EMBL/GenBank/DDBJ whole genome shotgun (WGS) entry which is preliminary data.</text>
</comment>
<dbReference type="SUPFAM" id="SSF56112">
    <property type="entry name" value="Protein kinase-like (PK-like)"/>
    <property type="match status" value="1"/>
</dbReference>
<dbReference type="InterPro" id="IPR001245">
    <property type="entry name" value="Ser-Thr/Tyr_kinase_cat_dom"/>
</dbReference>
<keyword evidence="6" id="KW-0547">Nucleotide-binding</keyword>
<evidence type="ECO:0000256" key="13">
    <source>
        <dbReference type="SAM" id="SignalP"/>
    </source>
</evidence>
<dbReference type="KEGG" id="blac:94344926"/>
<dbReference type="SUPFAM" id="SSF52058">
    <property type="entry name" value="L domain-like"/>
    <property type="match status" value="1"/>
</dbReference>
<keyword evidence="2" id="KW-0723">Serine/threonine-protein kinase</keyword>
<dbReference type="InterPro" id="IPR001611">
    <property type="entry name" value="Leu-rich_rpt"/>
</dbReference>
<keyword evidence="4" id="KW-0808">Transferase</keyword>
<keyword evidence="16" id="KW-1185">Reference proteome</keyword>
<dbReference type="Pfam" id="PF07714">
    <property type="entry name" value="PK_Tyr_Ser-Thr"/>
    <property type="match status" value="1"/>
</dbReference>
<dbReference type="InterPro" id="IPR000719">
    <property type="entry name" value="Prot_kinase_dom"/>
</dbReference>
<sequence>MRLLLPSIGLSVGSAAAASSSSSSSSSVSWCSNPSAYAVLTNCGDVCTAGDPCVQYSSSSSCNEASRNDCIEQSSSCTYQCLSAYNTVARKFTVFVKIPSSSDMWTNTSGVSASAFPSAEIDTVSGVVFAETTRNIQITGFDETEVQKGSLKTVAFDEDTFSTAITLEELILANLDLNPLPDNFLPNTISLLSMENCNLAFLPSQFGNFAQRNLKTLNLSKNRLASITGDDKSVAEALQRLDFLNLSDNMISVFTLDLPSIITLDLSHNQLSDFPLVIFNMTNLNVLKIAGNTIETLSVTSTQFNFLRKLSSESTLSINSGDCSSTSATNVLDSVVCVSDFVASMSNESSNSSSSSTLVIIVVVLGVLVVFGGAGFFFYRRRLKDHALNGSNTPDMVGLASPPPTIDNTPPRNRAGSRGRALSTQRLPTGGGRTPRVSMPNMLLAEHGKKLSDAQPRRSSGQSTFPVGGMVGRSRNSIISANVKQIPSSELNLTRKIAKGSFGEVWLALYGRDLVAIKKLLSVEKASVQSFVSELNLLASLSHRCILSLLGACWDEELTDIQIIMEYMDSGDLLSVLRSNASSVLTWENGKATYCVEHVPRNYSPINARMSSIRSELATIGGTCASDTYGLAACSKP</sequence>
<evidence type="ECO:0000256" key="9">
    <source>
        <dbReference type="ARBA" id="ARBA00047899"/>
    </source>
</evidence>
<dbReference type="PANTHER" id="PTHR48005">
    <property type="entry name" value="LEUCINE RICH REPEAT KINASE 2"/>
    <property type="match status" value="1"/>
</dbReference>
<evidence type="ECO:0000256" key="11">
    <source>
        <dbReference type="SAM" id="MobiDB-lite"/>
    </source>
</evidence>
<evidence type="ECO:0000256" key="10">
    <source>
        <dbReference type="ARBA" id="ARBA00048679"/>
    </source>
</evidence>
<keyword evidence="8" id="KW-0067">ATP-binding</keyword>
<accession>A0A976IGN4</accession>
<comment type="catalytic activity">
    <reaction evidence="9">
        <text>L-threonyl-[protein] + ATP = O-phospho-L-threonyl-[protein] + ADP + H(+)</text>
        <dbReference type="Rhea" id="RHEA:46608"/>
        <dbReference type="Rhea" id="RHEA-COMP:11060"/>
        <dbReference type="Rhea" id="RHEA-COMP:11605"/>
        <dbReference type="ChEBI" id="CHEBI:15378"/>
        <dbReference type="ChEBI" id="CHEBI:30013"/>
        <dbReference type="ChEBI" id="CHEBI:30616"/>
        <dbReference type="ChEBI" id="CHEBI:61977"/>
        <dbReference type="ChEBI" id="CHEBI:456216"/>
        <dbReference type="EC" id="2.7.11.1"/>
    </reaction>
</comment>
<dbReference type="GO" id="GO:0004674">
    <property type="term" value="F:protein serine/threonine kinase activity"/>
    <property type="evidence" value="ECO:0007669"/>
    <property type="project" value="UniProtKB-KW"/>
</dbReference>
<evidence type="ECO:0000256" key="5">
    <source>
        <dbReference type="ARBA" id="ARBA00022737"/>
    </source>
</evidence>
<feature type="signal peptide" evidence="13">
    <location>
        <begin position="1"/>
        <end position="17"/>
    </location>
</feature>
<gene>
    <name evidence="15" type="ORF">CCR75_001150</name>
</gene>
<evidence type="ECO:0000256" key="3">
    <source>
        <dbReference type="ARBA" id="ARBA00022614"/>
    </source>
</evidence>
<keyword evidence="12" id="KW-1133">Transmembrane helix</keyword>
<keyword evidence="12" id="KW-0812">Transmembrane</keyword>
<dbReference type="GeneID" id="94344926"/>
<dbReference type="Gene3D" id="1.10.510.10">
    <property type="entry name" value="Transferase(Phosphotransferase) domain 1"/>
    <property type="match status" value="1"/>
</dbReference>
<evidence type="ECO:0000256" key="12">
    <source>
        <dbReference type="SAM" id="Phobius"/>
    </source>
</evidence>
<evidence type="ECO:0000313" key="15">
    <source>
        <dbReference type="EMBL" id="TDH70755.1"/>
    </source>
</evidence>
<dbReference type="GO" id="GO:0005524">
    <property type="term" value="F:ATP binding"/>
    <property type="evidence" value="ECO:0007669"/>
    <property type="project" value="UniProtKB-KW"/>
</dbReference>
<dbReference type="PROSITE" id="PS50011">
    <property type="entry name" value="PROTEIN_KINASE_DOM"/>
    <property type="match status" value="1"/>
</dbReference>
<dbReference type="AlphaFoldDB" id="A0A976IGN4"/>
<evidence type="ECO:0000256" key="2">
    <source>
        <dbReference type="ARBA" id="ARBA00022527"/>
    </source>
</evidence>
<feature type="domain" description="Protein kinase" evidence="14">
    <location>
        <begin position="491"/>
        <end position="637"/>
    </location>
</feature>
<keyword evidence="5" id="KW-0677">Repeat</keyword>
<evidence type="ECO:0000256" key="4">
    <source>
        <dbReference type="ARBA" id="ARBA00022679"/>
    </source>
</evidence>
<evidence type="ECO:0000256" key="7">
    <source>
        <dbReference type="ARBA" id="ARBA00022777"/>
    </source>
</evidence>
<comment type="catalytic activity">
    <reaction evidence="10">
        <text>L-seryl-[protein] + ATP = O-phospho-L-seryl-[protein] + ADP + H(+)</text>
        <dbReference type="Rhea" id="RHEA:17989"/>
        <dbReference type="Rhea" id="RHEA-COMP:9863"/>
        <dbReference type="Rhea" id="RHEA-COMP:11604"/>
        <dbReference type="ChEBI" id="CHEBI:15378"/>
        <dbReference type="ChEBI" id="CHEBI:29999"/>
        <dbReference type="ChEBI" id="CHEBI:30616"/>
        <dbReference type="ChEBI" id="CHEBI:83421"/>
        <dbReference type="ChEBI" id="CHEBI:456216"/>
        <dbReference type="EC" id="2.7.11.1"/>
    </reaction>
</comment>
<keyword evidence="12" id="KW-0472">Membrane</keyword>
<evidence type="ECO:0000256" key="1">
    <source>
        <dbReference type="ARBA" id="ARBA00012513"/>
    </source>
</evidence>
<proteinExistence type="predicted"/>
<dbReference type="InterPro" id="IPR051420">
    <property type="entry name" value="Ser_Thr_Kinases_DiverseReg"/>
</dbReference>
<dbReference type="RefSeq" id="XP_067820254.1">
    <property type="nucleotide sequence ID" value="XM_067959255.1"/>
</dbReference>